<evidence type="ECO:0000256" key="7">
    <source>
        <dbReference type="ARBA" id="ARBA00023136"/>
    </source>
</evidence>
<comment type="subcellular location">
    <subcellularLocation>
        <location evidence="1">Cell membrane</location>
        <topology evidence="1">Multi-pass membrane protein</topology>
    </subcellularLocation>
</comment>
<evidence type="ECO:0000256" key="6">
    <source>
        <dbReference type="ARBA" id="ARBA00022989"/>
    </source>
</evidence>
<feature type="transmembrane region" description="Helical" evidence="9">
    <location>
        <begin position="281"/>
        <end position="302"/>
    </location>
</feature>
<dbReference type="InterPro" id="IPR000620">
    <property type="entry name" value="EamA_dom"/>
</dbReference>
<dbReference type="Pfam" id="PF00892">
    <property type="entry name" value="EamA"/>
    <property type="match status" value="1"/>
</dbReference>
<feature type="compositionally biased region" description="Low complexity" evidence="8">
    <location>
        <begin position="332"/>
        <end position="344"/>
    </location>
</feature>
<proteinExistence type="inferred from homology"/>
<keyword evidence="4" id="KW-1003">Cell membrane</keyword>
<dbReference type="EMBL" id="JBHLZU010000011">
    <property type="protein sequence ID" value="MFB9905259.1"/>
    <property type="molecule type" value="Genomic_DNA"/>
</dbReference>
<comment type="similarity">
    <text evidence="2">Belongs to the EamA transporter family.</text>
</comment>
<dbReference type="NCBIfam" id="TIGR00688">
    <property type="entry name" value="rarD"/>
    <property type="match status" value="1"/>
</dbReference>
<dbReference type="SUPFAM" id="SSF103481">
    <property type="entry name" value="Multidrug resistance efflux transporter EmrE"/>
    <property type="match status" value="2"/>
</dbReference>
<dbReference type="InterPro" id="IPR037185">
    <property type="entry name" value="EmrE-like"/>
</dbReference>
<evidence type="ECO:0000256" key="2">
    <source>
        <dbReference type="ARBA" id="ARBA00007362"/>
    </source>
</evidence>
<evidence type="ECO:0000256" key="4">
    <source>
        <dbReference type="ARBA" id="ARBA00022475"/>
    </source>
</evidence>
<feature type="transmembrane region" description="Helical" evidence="9">
    <location>
        <begin position="248"/>
        <end position="269"/>
    </location>
</feature>
<feature type="transmembrane region" description="Helical" evidence="9">
    <location>
        <begin position="221"/>
        <end position="241"/>
    </location>
</feature>
<feature type="transmembrane region" description="Helical" evidence="9">
    <location>
        <begin position="115"/>
        <end position="132"/>
    </location>
</feature>
<evidence type="ECO:0000256" key="8">
    <source>
        <dbReference type="SAM" id="MobiDB-lite"/>
    </source>
</evidence>
<feature type="transmembrane region" description="Helical" evidence="9">
    <location>
        <begin position="161"/>
        <end position="178"/>
    </location>
</feature>
<dbReference type="PANTHER" id="PTHR22911">
    <property type="entry name" value="ACYL-MALONYL CONDENSING ENZYME-RELATED"/>
    <property type="match status" value="1"/>
</dbReference>
<keyword evidence="3" id="KW-0813">Transport</keyword>
<comment type="caution">
    <text evidence="11">The sequence shown here is derived from an EMBL/GenBank/DDBJ whole genome shotgun (WGS) entry which is preliminary data.</text>
</comment>
<evidence type="ECO:0000259" key="10">
    <source>
        <dbReference type="Pfam" id="PF00892"/>
    </source>
</evidence>
<name>A0ABV5ZWJ0_9PSEU</name>
<dbReference type="InterPro" id="IPR004626">
    <property type="entry name" value="RarD"/>
</dbReference>
<evidence type="ECO:0000256" key="1">
    <source>
        <dbReference type="ARBA" id="ARBA00004651"/>
    </source>
</evidence>
<keyword evidence="6 9" id="KW-1133">Transmembrane helix</keyword>
<feature type="transmembrane region" description="Helical" evidence="9">
    <location>
        <begin position="20"/>
        <end position="40"/>
    </location>
</feature>
<dbReference type="RefSeq" id="WP_377852561.1">
    <property type="nucleotide sequence ID" value="NZ_JBHLZU010000011.1"/>
</dbReference>
<keyword evidence="12" id="KW-1185">Reference proteome</keyword>
<evidence type="ECO:0000256" key="5">
    <source>
        <dbReference type="ARBA" id="ARBA00022692"/>
    </source>
</evidence>
<gene>
    <name evidence="11" type="primary">rarD</name>
    <name evidence="11" type="ORF">ACFFQA_15080</name>
</gene>
<evidence type="ECO:0000256" key="3">
    <source>
        <dbReference type="ARBA" id="ARBA00022448"/>
    </source>
</evidence>
<dbReference type="Proteomes" id="UP001589693">
    <property type="component" value="Unassembled WGS sequence"/>
</dbReference>
<keyword evidence="7 9" id="KW-0472">Membrane</keyword>
<accession>A0ABV5ZWJ0</accession>
<evidence type="ECO:0000313" key="11">
    <source>
        <dbReference type="EMBL" id="MFB9905259.1"/>
    </source>
</evidence>
<reference evidence="11 12" key="1">
    <citation type="submission" date="2024-09" db="EMBL/GenBank/DDBJ databases">
        <authorList>
            <person name="Sun Q."/>
            <person name="Mori K."/>
        </authorList>
    </citation>
    <scope>NUCLEOTIDE SEQUENCE [LARGE SCALE GENOMIC DNA]</scope>
    <source>
        <strain evidence="11 12">TBRC 7907</strain>
    </source>
</reference>
<evidence type="ECO:0000256" key="9">
    <source>
        <dbReference type="SAM" id="Phobius"/>
    </source>
</evidence>
<feature type="region of interest" description="Disordered" evidence="8">
    <location>
        <begin position="324"/>
        <end position="344"/>
    </location>
</feature>
<evidence type="ECO:0000313" key="12">
    <source>
        <dbReference type="Proteomes" id="UP001589693"/>
    </source>
</evidence>
<feature type="transmembrane region" description="Helical" evidence="9">
    <location>
        <begin position="139"/>
        <end position="155"/>
    </location>
</feature>
<feature type="transmembrane region" description="Helical" evidence="9">
    <location>
        <begin position="83"/>
        <end position="103"/>
    </location>
</feature>
<sequence length="344" mass="36706">MSNSVDSTASPHSPRPHPAASGLLLGAGAYTIWGLFPAFWPLLGPAGSVEILAHRIGWTMVFMIGGLLLFGRWSRLRELSARSWLLVSAAAVLIAINWGTYIYGVTSGQVVETALGYFINPLVSMVLGVAVLNERLRPMQWVAVVIAALAVIVLTMKFGSVPVLALVLALSFGVYGLIKKTVPMDSATSLTAESLVLGPLAIGYLVFLAAVGTGTFAQHGLWHALLLVSAGPVTALPLLMFGTAARRLPMVTLGALQYLAPILQFAWGVLVLHEPMPPERWLGFALVWLALVVFTVDGALTAHQARRRLVYRAPAASEVVVDEPVRDEDEAVSSSAQAAEQPRT</sequence>
<feature type="domain" description="EamA" evidence="10">
    <location>
        <begin position="21"/>
        <end position="155"/>
    </location>
</feature>
<feature type="transmembrane region" description="Helical" evidence="9">
    <location>
        <begin position="190"/>
        <end position="209"/>
    </location>
</feature>
<dbReference type="PANTHER" id="PTHR22911:SF137">
    <property type="entry name" value="SOLUTE CARRIER FAMILY 35 MEMBER G2-RELATED"/>
    <property type="match status" value="1"/>
</dbReference>
<organism evidence="11 12">
    <name type="scientific">Allokutzneria oryzae</name>
    <dbReference type="NCBI Taxonomy" id="1378989"/>
    <lineage>
        <taxon>Bacteria</taxon>
        <taxon>Bacillati</taxon>
        <taxon>Actinomycetota</taxon>
        <taxon>Actinomycetes</taxon>
        <taxon>Pseudonocardiales</taxon>
        <taxon>Pseudonocardiaceae</taxon>
        <taxon>Allokutzneria</taxon>
    </lineage>
</organism>
<protein>
    <submittedName>
        <fullName evidence="11">EamA family transporter RarD</fullName>
    </submittedName>
</protein>
<keyword evidence="5 9" id="KW-0812">Transmembrane</keyword>
<feature type="transmembrane region" description="Helical" evidence="9">
    <location>
        <begin position="52"/>
        <end position="71"/>
    </location>
</feature>